<dbReference type="InterPro" id="IPR000792">
    <property type="entry name" value="Tscrpt_reg_LuxR_C"/>
</dbReference>
<evidence type="ECO:0000256" key="2">
    <source>
        <dbReference type="ARBA" id="ARBA00023125"/>
    </source>
</evidence>
<dbReference type="SMART" id="SM00421">
    <property type="entry name" value="HTH_LUXR"/>
    <property type="match status" value="1"/>
</dbReference>
<dbReference type="Pfam" id="PF17874">
    <property type="entry name" value="TPR_MalT"/>
    <property type="match status" value="1"/>
</dbReference>
<dbReference type="Proteomes" id="UP000326659">
    <property type="component" value="Chromosome"/>
</dbReference>
<dbReference type="AlphaFoldDB" id="A0A9X7N100"/>
<dbReference type="GO" id="GO:0006355">
    <property type="term" value="P:regulation of DNA-templated transcription"/>
    <property type="evidence" value="ECO:0007669"/>
    <property type="project" value="InterPro"/>
</dbReference>
<reference evidence="5 6" key="1">
    <citation type="submission" date="2019-09" db="EMBL/GenBank/DDBJ databases">
        <title>Prosopis cineraria nodule microbiome.</title>
        <authorList>
            <person name="Chaluvadi S.R."/>
            <person name="Ali R."/>
            <person name="Wang X."/>
        </authorList>
    </citation>
    <scope>NUCLEOTIDE SEQUENCE [LARGE SCALE GENOMIC DNA]</scope>
    <source>
        <strain evidence="5 6">BG1</strain>
    </source>
</reference>
<dbReference type="Gene3D" id="1.10.10.10">
    <property type="entry name" value="Winged helix-like DNA-binding domain superfamily/Winged helix DNA-binding domain"/>
    <property type="match status" value="1"/>
</dbReference>
<dbReference type="KEGG" id="pden:F1C79_09265"/>
<evidence type="ECO:0000256" key="1">
    <source>
        <dbReference type="ARBA" id="ARBA00023015"/>
    </source>
</evidence>
<evidence type="ECO:0000313" key="5">
    <source>
        <dbReference type="EMBL" id="QEY71795.1"/>
    </source>
</evidence>
<dbReference type="Pfam" id="PF25873">
    <property type="entry name" value="WHD_MalT"/>
    <property type="match status" value="1"/>
</dbReference>
<dbReference type="PANTHER" id="PTHR44688">
    <property type="entry name" value="DNA-BINDING TRANSCRIPTIONAL ACTIVATOR DEVR_DOSR"/>
    <property type="match status" value="1"/>
</dbReference>
<protein>
    <submittedName>
        <fullName evidence="5">AAA family ATPase</fullName>
    </submittedName>
</protein>
<dbReference type="OrthoDB" id="1123107at2"/>
<evidence type="ECO:0000259" key="4">
    <source>
        <dbReference type="PROSITE" id="PS50043"/>
    </source>
</evidence>
<dbReference type="InterPro" id="IPR041617">
    <property type="entry name" value="TPR_MalT"/>
</dbReference>
<dbReference type="SUPFAM" id="SSF52540">
    <property type="entry name" value="P-loop containing nucleoside triphosphate hydrolases"/>
    <property type="match status" value="1"/>
</dbReference>
<dbReference type="GO" id="GO:0016887">
    <property type="term" value="F:ATP hydrolysis activity"/>
    <property type="evidence" value="ECO:0007669"/>
    <property type="project" value="InterPro"/>
</dbReference>
<accession>A0A9X7N100</accession>
<keyword evidence="3" id="KW-0804">Transcription</keyword>
<dbReference type="SUPFAM" id="SSF48452">
    <property type="entry name" value="TPR-like"/>
    <property type="match status" value="1"/>
</dbReference>
<evidence type="ECO:0000313" key="6">
    <source>
        <dbReference type="Proteomes" id="UP000326659"/>
    </source>
</evidence>
<keyword evidence="1" id="KW-0805">Transcription regulation</keyword>
<keyword evidence="6" id="KW-1185">Reference proteome</keyword>
<proteinExistence type="predicted"/>
<dbReference type="Pfam" id="PF00196">
    <property type="entry name" value="GerE"/>
    <property type="match status" value="1"/>
</dbReference>
<dbReference type="InterPro" id="IPR049945">
    <property type="entry name" value="AAA_22"/>
</dbReference>
<name>A0A9X7N100_PSEDE</name>
<dbReference type="RefSeq" id="WP_151187175.1">
    <property type="nucleotide sequence ID" value="NZ_CP043626.1"/>
</dbReference>
<dbReference type="CDD" id="cd06170">
    <property type="entry name" value="LuxR_C_like"/>
    <property type="match status" value="1"/>
</dbReference>
<dbReference type="Gene3D" id="1.25.40.10">
    <property type="entry name" value="Tetratricopeptide repeat domain"/>
    <property type="match status" value="1"/>
</dbReference>
<dbReference type="SUPFAM" id="SSF46894">
    <property type="entry name" value="C-terminal effector domain of the bipartite response regulators"/>
    <property type="match status" value="1"/>
</dbReference>
<dbReference type="InterPro" id="IPR011990">
    <property type="entry name" value="TPR-like_helical_dom_sf"/>
</dbReference>
<organism evidence="5 6">
    <name type="scientific">Pseudomonas denitrificans</name>
    <dbReference type="NCBI Taxonomy" id="43306"/>
    <lineage>
        <taxon>Bacteria</taxon>
        <taxon>Pseudomonadati</taxon>
        <taxon>Pseudomonadota</taxon>
        <taxon>Gammaproteobacteria</taxon>
        <taxon>Pseudomonadales</taxon>
        <taxon>Pseudomonadaceae</taxon>
        <taxon>Halopseudomonas</taxon>
    </lineage>
</organism>
<gene>
    <name evidence="5" type="ORF">F1C79_09265</name>
</gene>
<dbReference type="InterPro" id="IPR059106">
    <property type="entry name" value="WHD_MalT"/>
</dbReference>
<dbReference type="Pfam" id="PF13401">
    <property type="entry name" value="AAA_22"/>
    <property type="match status" value="1"/>
</dbReference>
<dbReference type="InterPro" id="IPR036388">
    <property type="entry name" value="WH-like_DNA-bd_sf"/>
</dbReference>
<dbReference type="GO" id="GO:0003677">
    <property type="term" value="F:DNA binding"/>
    <property type="evidence" value="ECO:0007669"/>
    <property type="project" value="UniProtKB-KW"/>
</dbReference>
<dbReference type="PROSITE" id="PS00622">
    <property type="entry name" value="HTH_LUXR_1"/>
    <property type="match status" value="1"/>
</dbReference>
<sequence>MSAQFSAASATGTAPLRILSSKFATPSVSASHLPRQHLLEQMEQSSARLILIRAAAGFGKTTLLQQYRERCLAQERQVLWLNLDAADNDLQRFVAHLANGLRQLDATPTGEPQGLSQQMQTLLEELSDRTRPFALLLDEFEAIHNPAVLNFVQQLIDTLPPCGVLVLASRSTPDIGLGRIRARGQLLEFNPGALRFSLDEATRFIRDKRELPLRDAEIATLYRCTEGWITAIYLASLSLQGRNDHAAFVSSFSGSNLELAEYLTEDILARQSEACRQFLLLTSVLDQLCVPLCNAVTGGQDGQEMLAYLERANLFLFPLDSEHQWFRYHSLFASYLRDALQRSYPGHAARLHQLAAQWYLAEQRPVPAIDHLLQAGARDEAALHLTRHVGEFMDVGRSRLLLRWLDQIPPQTLQRYPNLCLGYSWTLALHRRYTDALASIALIRGATEDGEQPLALEAETIRCLLFALTDQVEACCEAGLAHIQRIPDEEQFQYGVIANCLGYSLVSTGRYEEARRLLSRAILRCSQSRTQSMGSVASCLEGALDMIQGRLGNAVARLQAAFPTQTTGGAEKILAGRPSLEITLSIALYETDALDEVEQLLGEVLPHAKESSPPDSLISCHVLLARVALLKGDRDAWLRLLADLEQIGQQSGSARVICSAWLERARAATLENRLESARQSLRYAELHGDWERPGILLHGNDVDTPSIARFRLRIAQGDCEDTERELREAMAEANTRQHHRRELKLRLLHALALSALERTEESFEALSEALRFASHEGFMRTFLDEGPRLGGLLQRWAVPHQAQSRALGIEPRFLTTLLQRFVGHGETPSNGQVPGAAGEGLTTREIQVIRLLAAGHRNKVIAEKMFLSEFTVKSHLRNINAKLGAQGRTEAVAIARARGLLD</sequence>
<dbReference type="EMBL" id="CP043626">
    <property type="protein sequence ID" value="QEY71795.1"/>
    <property type="molecule type" value="Genomic_DNA"/>
</dbReference>
<evidence type="ECO:0000256" key="3">
    <source>
        <dbReference type="ARBA" id="ARBA00023163"/>
    </source>
</evidence>
<dbReference type="PANTHER" id="PTHR44688:SF16">
    <property type="entry name" value="DNA-BINDING TRANSCRIPTIONAL ACTIVATOR DEVR_DOSR"/>
    <property type="match status" value="1"/>
</dbReference>
<keyword evidence="2" id="KW-0238">DNA-binding</keyword>
<feature type="domain" description="HTH luxR-type" evidence="4">
    <location>
        <begin position="834"/>
        <end position="899"/>
    </location>
</feature>
<dbReference type="InterPro" id="IPR027417">
    <property type="entry name" value="P-loop_NTPase"/>
</dbReference>
<dbReference type="PRINTS" id="PR00038">
    <property type="entry name" value="HTHLUXR"/>
</dbReference>
<dbReference type="PROSITE" id="PS50043">
    <property type="entry name" value="HTH_LUXR_2"/>
    <property type="match status" value="1"/>
</dbReference>
<dbReference type="InterPro" id="IPR016032">
    <property type="entry name" value="Sig_transdc_resp-reg_C-effctor"/>
</dbReference>
<dbReference type="Gene3D" id="3.40.50.300">
    <property type="entry name" value="P-loop containing nucleotide triphosphate hydrolases"/>
    <property type="match status" value="1"/>
</dbReference>